<comment type="subcellular location">
    <subcellularLocation>
        <location evidence="1">Nucleus</location>
    </subcellularLocation>
</comment>
<feature type="signal peptide" evidence="11">
    <location>
        <begin position="1"/>
        <end position="16"/>
    </location>
</feature>
<dbReference type="KEGG" id="foc:113208579"/>
<evidence type="ECO:0000256" key="10">
    <source>
        <dbReference type="SAM" id="MobiDB-lite"/>
    </source>
</evidence>
<name>A0A9C6X8N3_FRAOC</name>
<dbReference type="GeneID" id="113208579"/>
<accession>A0A9C6X8N3</accession>
<evidence type="ECO:0000256" key="11">
    <source>
        <dbReference type="SAM" id="SignalP"/>
    </source>
</evidence>
<dbReference type="RefSeq" id="XP_052131154.1">
    <property type="nucleotide sequence ID" value="XM_052275194.1"/>
</dbReference>
<sequence>MFLFFLLQSFFGRTYNNLGSITECKNQGACVINKKNRTSCKACRLRKCLLVGMSKSGSRYGRRSNWFKIHCLLQQQQSQTQGSSPSPTTAFYPGAFLHSPFLGAAAHHPPGLADYPGLMHADVKEEVARAERAERLQELSERAAKSERSASSHSEYSSSGENDNDSSRSPNTFLRPPSSHQTPSPFSEPELLGARMKLEVRSPPSPLGPASFTTPPLPGQVASPRVLFPPLPLPGVPGVARPGLAPTLMFLDPSCPPRAGGDLALASPALGGLAEDQDQPMDLSVKGTSMSARTSPSPPHSPAAVTKLPEGLAQDDTKDSKECVLDLTSKRGSEVPQSG</sequence>
<dbReference type="PROSITE" id="PS51030">
    <property type="entry name" value="NUCLEAR_REC_DBD_2"/>
    <property type="match status" value="1"/>
</dbReference>
<dbReference type="PANTHER" id="PTHR48092">
    <property type="entry name" value="KNIRPS-RELATED PROTEIN-RELATED"/>
    <property type="match status" value="1"/>
</dbReference>
<evidence type="ECO:0000313" key="13">
    <source>
        <dbReference type="Proteomes" id="UP000504606"/>
    </source>
</evidence>
<keyword evidence="8" id="KW-0675">Receptor</keyword>
<keyword evidence="5" id="KW-0805">Transcription regulation</keyword>
<evidence type="ECO:0000256" key="3">
    <source>
        <dbReference type="ARBA" id="ARBA00022771"/>
    </source>
</evidence>
<evidence type="ECO:0000256" key="7">
    <source>
        <dbReference type="ARBA" id="ARBA00023163"/>
    </source>
</evidence>
<keyword evidence="6" id="KW-0238">DNA-binding</keyword>
<dbReference type="SMART" id="SM00399">
    <property type="entry name" value="ZnF_C4"/>
    <property type="match status" value="1"/>
</dbReference>
<feature type="compositionally biased region" description="Basic and acidic residues" evidence="10">
    <location>
        <begin position="129"/>
        <end position="150"/>
    </location>
</feature>
<feature type="region of interest" description="Disordered" evidence="10">
    <location>
        <begin position="270"/>
        <end position="320"/>
    </location>
</feature>
<feature type="chain" id="PRO_5039213524" evidence="11">
    <location>
        <begin position="17"/>
        <end position="339"/>
    </location>
</feature>
<proteinExistence type="predicted"/>
<dbReference type="InterPro" id="IPR013088">
    <property type="entry name" value="Znf_NHR/GATA"/>
</dbReference>
<dbReference type="InterPro" id="IPR001628">
    <property type="entry name" value="Znf_hrmn_rcpt"/>
</dbReference>
<evidence type="ECO:0000256" key="9">
    <source>
        <dbReference type="ARBA" id="ARBA00023242"/>
    </source>
</evidence>
<reference evidence="14" key="1">
    <citation type="submission" date="2025-08" db="UniProtKB">
        <authorList>
            <consortium name="RefSeq"/>
        </authorList>
    </citation>
    <scope>IDENTIFICATION</scope>
    <source>
        <tissue evidence="14">Whole organism</tissue>
    </source>
</reference>
<dbReference type="GO" id="GO:0003700">
    <property type="term" value="F:DNA-binding transcription factor activity"/>
    <property type="evidence" value="ECO:0007669"/>
    <property type="project" value="InterPro"/>
</dbReference>
<keyword evidence="11" id="KW-0732">Signal</keyword>
<feature type="compositionally biased region" description="Polar residues" evidence="10">
    <location>
        <begin position="286"/>
        <end position="295"/>
    </location>
</feature>
<keyword evidence="7" id="KW-0804">Transcription</keyword>
<dbReference type="InterPro" id="IPR050200">
    <property type="entry name" value="Nuclear_hormone_rcpt_NR3"/>
</dbReference>
<keyword evidence="13" id="KW-1185">Reference proteome</keyword>
<gene>
    <name evidence="14" type="primary">LOC113208579</name>
</gene>
<feature type="region of interest" description="Disordered" evidence="10">
    <location>
        <begin position="129"/>
        <end position="229"/>
    </location>
</feature>
<keyword evidence="2" id="KW-0479">Metal-binding</keyword>
<evidence type="ECO:0000256" key="1">
    <source>
        <dbReference type="ARBA" id="ARBA00004123"/>
    </source>
</evidence>
<keyword evidence="4" id="KW-0862">Zinc</keyword>
<protein>
    <submittedName>
        <fullName evidence="14">Knirps-related protein-like</fullName>
    </submittedName>
</protein>
<evidence type="ECO:0000256" key="8">
    <source>
        <dbReference type="ARBA" id="ARBA00023170"/>
    </source>
</evidence>
<dbReference type="SUPFAM" id="SSF57716">
    <property type="entry name" value="Glucocorticoid receptor-like (DNA-binding domain)"/>
    <property type="match status" value="1"/>
</dbReference>
<dbReference type="Gene3D" id="3.30.50.10">
    <property type="entry name" value="Erythroid Transcription Factor GATA-1, subunit A"/>
    <property type="match status" value="1"/>
</dbReference>
<dbReference type="Proteomes" id="UP000504606">
    <property type="component" value="Unplaced"/>
</dbReference>
<feature type="compositionally biased region" description="Polar residues" evidence="10">
    <location>
        <begin position="167"/>
        <end position="185"/>
    </location>
</feature>
<evidence type="ECO:0000256" key="2">
    <source>
        <dbReference type="ARBA" id="ARBA00022723"/>
    </source>
</evidence>
<feature type="domain" description="Nuclear receptor" evidence="12">
    <location>
        <begin position="1"/>
        <end position="60"/>
    </location>
</feature>
<dbReference type="GO" id="GO:0005634">
    <property type="term" value="C:nucleus"/>
    <property type="evidence" value="ECO:0007669"/>
    <property type="project" value="UniProtKB-SubCell"/>
</dbReference>
<evidence type="ECO:0000259" key="12">
    <source>
        <dbReference type="PROSITE" id="PS51030"/>
    </source>
</evidence>
<keyword evidence="3" id="KW-0863">Zinc-finger</keyword>
<dbReference type="GO" id="GO:0043565">
    <property type="term" value="F:sequence-specific DNA binding"/>
    <property type="evidence" value="ECO:0007669"/>
    <property type="project" value="InterPro"/>
</dbReference>
<dbReference type="AlphaFoldDB" id="A0A9C6X8N3"/>
<evidence type="ECO:0000313" key="14">
    <source>
        <dbReference type="RefSeq" id="XP_052131154.1"/>
    </source>
</evidence>
<evidence type="ECO:0000256" key="4">
    <source>
        <dbReference type="ARBA" id="ARBA00022833"/>
    </source>
</evidence>
<keyword evidence="9" id="KW-0539">Nucleus</keyword>
<organism evidence="13 14">
    <name type="scientific">Frankliniella occidentalis</name>
    <name type="common">Western flower thrips</name>
    <name type="synonym">Euthrips occidentalis</name>
    <dbReference type="NCBI Taxonomy" id="133901"/>
    <lineage>
        <taxon>Eukaryota</taxon>
        <taxon>Metazoa</taxon>
        <taxon>Ecdysozoa</taxon>
        <taxon>Arthropoda</taxon>
        <taxon>Hexapoda</taxon>
        <taxon>Insecta</taxon>
        <taxon>Pterygota</taxon>
        <taxon>Neoptera</taxon>
        <taxon>Paraneoptera</taxon>
        <taxon>Thysanoptera</taxon>
        <taxon>Terebrantia</taxon>
        <taxon>Thripoidea</taxon>
        <taxon>Thripidae</taxon>
        <taxon>Frankliniella</taxon>
    </lineage>
</organism>
<dbReference type="Pfam" id="PF00105">
    <property type="entry name" value="zf-C4"/>
    <property type="match status" value="1"/>
</dbReference>
<dbReference type="OrthoDB" id="5850793at2759"/>
<dbReference type="GO" id="GO:0008270">
    <property type="term" value="F:zinc ion binding"/>
    <property type="evidence" value="ECO:0007669"/>
    <property type="project" value="UniProtKB-KW"/>
</dbReference>
<evidence type="ECO:0000256" key="6">
    <source>
        <dbReference type="ARBA" id="ARBA00023125"/>
    </source>
</evidence>
<evidence type="ECO:0000256" key="5">
    <source>
        <dbReference type="ARBA" id="ARBA00023015"/>
    </source>
</evidence>